<name>A0A9D4JPH2_DREPO</name>
<dbReference type="AlphaFoldDB" id="A0A9D4JPH2"/>
<comment type="caution">
    <text evidence="1">The sequence shown here is derived from an EMBL/GenBank/DDBJ whole genome shotgun (WGS) entry which is preliminary data.</text>
</comment>
<evidence type="ECO:0000313" key="1">
    <source>
        <dbReference type="EMBL" id="KAH3815092.1"/>
    </source>
</evidence>
<dbReference type="EMBL" id="JAIWYP010000006">
    <property type="protein sequence ID" value="KAH3815092.1"/>
    <property type="molecule type" value="Genomic_DNA"/>
</dbReference>
<reference evidence="1" key="2">
    <citation type="submission" date="2020-11" db="EMBL/GenBank/DDBJ databases">
        <authorList>
            <person name="McCartney M.A."/>
            <person name="Auch B."/>
            <person name="Kono T."/>
            <person name="Mallez S."/>
            <person name="Becker A."/>
            <person name="Gohl D.M."/>
            <person name="Silverstein K.A.T."/>
            <person name="Koren S."/>
            <person name="Bechman K.B."/>
            <person name="Herman A."/>
            <person name="Abrahante J.E."/>
            <person name="Garbe J."/>
        </authorList>
    </citation>
    <scope>NUCLEOTIDE SEQUENCE</scope>
    <source>
        <strain evidence="1">Duluth1</strain>
        <tissue evidence="1">Whole animal</tissue>
    </source>
</reference>
<dbReference type="Proteomes" id="UP000828390">
    <property type="component" value="Unassembled WGS sequence"/>
</dbReference>
<sequence>MDSKDMETILSFFRDRNPFDSTETKLRNIESGVTADESTNPECALAIGKSILQGMCGIPQNRFTFKRSLQAVPLKEKSFVKLDDEGLQIDTQLLFQRLTTAAEVH</sequence>
<keyword evidence="2" id="KW-1185">Reference proteome</keyword>
<protein>
    <submittedName>
        <fullName evidence="1">Uncharacterized protein</fullName>
    </submittedName>
</protein>
<reference evidence="1" key="1">
    <citation type="journal article" date="2019" name="bioRxiv">
        <title>The Genome of the Zebra Mussel, Dreissena polymorpha: A Resource for Invasive Species Research.</title>
        <authorList>
            <person name="McCartney M.A."/>
            <person name="Auch B."/>
            <person name="Kono T."/>
            <person name="Mallez S."/>
            <person name="Zhang Y."/>
            <person name="Obille A."/>
            <person name="Becker A."/>
            <person name="Abrahante J.E."/>
            <person name="Garbe J."/>
            <person name="Badalamenti J.P."/>
            <person name="Herman A."/>
            <person name="Mangelson H."/>
            <person name="Liachko I."/>
            <person name="Sullivan S."/>
            <person name="Sone E.D."/>
            <person name="Koren S."/>
            <person name="Silverstein K.A.T."/>
            <person name="Beckman K.B."/>
            <person name="Gohl D.M."/>
        </authorList>
    </citation>
    <scope>NUCLEOTIDE SEQUENCE</scope>
    <source>
        <strain evidence="1">Duluth1</strain>
        <tissue evidence="1">Whole animal</tissue>
    </source>
</reference>
<accession>A0A9D4JPH2</accession>
<organism evidence="1 2">
    <name type="scientific">Dreissena polymorpha</name>
    <name type="common">Zebra mussel</name>
    <name type="synonym">Mytilus polymorpha</name>
    <dbReference type="NCBI Taxonomy" id="45954"/>
    <lineage>
        <taxon>Eukaryota</taxon>
        <taxon>Metazoa</taxon>
        <taxon>Spiralia</taxon>
        <taxon>Lophotrochozoa</taxon>
        <taxon>Mollusca</taxon>
        <taxon>Bivalvia</taxon>
        <taxon>Autobranchia</taxon>
        <taxon>Heteroconchia</taxon>
        <taxon>Euheterodonta</taxon>
        <taxon>Imparidentia</taxon>
        <taxon>Neoheterodontei</taxon>
        <taxon>Myida</taxon>
        <taxon>Dreissenoidea</taxon>
        <taxon>Dreissenidae</taxon>
        <taxon>Dreissena</taxon>
    </lineage>
</organism>
<gene>
    <name evidence="1" type="ORF">DPMN_143611</name>
</gene>
<proteinExistence type="predicted"/>
<evidence type="ECO:0000313" key="2">
    <source>
        <dbReference type="Proteomes" id="UP000828390"/>
    </source>
</evidence>